<name>A0ABW4K9R3_9HYPH</name>
<feature type="domain" description="OmpA-like" evidence="9">
    <location>
        <begin position="143"/>
        <end position="261"/>
    </location>
</feature>
<dbReference type="EMBL" id="JBHUER010000008">
    <property type="protein sequence ID" value="MFD1703722.1"/>
    <property type="molecule type" value="Genomic_DNA"/>
</dbReference>
<dbReference type="InterPro" id="IPR050330">
    <property type="entry name" value="Bact_OuterMem_StrucFunc"/>
</dbReference>
<reference evidence="11" key="1">
    <citation type="journal article" date="2019" name="Int. J. Syst. Evol. Microbiol.">
        <title>The Global Catalogue of Microorganisms (GCM) 10K type strain sequencing project: providing services to taxonomists for standard genome sequencing and annotation.</title>
        <authorList>
            <consortium name="The Broad Institute Genomics Platform"/>
            <consortium name="The Broad Institute Genome Sequencing Center for Infectious Disease"/>
            <person name="Wu L."/>
            <person name="Ma J."/>
        </authorList>
    </citation>
    <scope>NUCLEOTIDE SEQUENCE [LARGE SCALE GENOMIC DNA]</scope>
    <source>
        <strain evidence="11">KCTC 23707</strain>
    </source>
</reference>
<dbReference type="CDD" id="cd07185">
    <property type="entry name" value="OmpA_C-like"/>
    <property type="match status" value="1"/>
</dbReference>
<gene>
    <name evidence="10" type="ORF">ACFSCV_11995</name>
</gene>
<keyword evidence="10" id="KW-0282">Flagellum</keyword>
<keyword evidence="3" id="KW-1003">Cell membrane</keyword>
<feature type="transmembrane region" description="Helical" evidence="8">
    <location>
        <begin position="15"/>
        <end position="36"/>
    </location>
</feature>
<dbReference type="SUPFAM" id="SSF103088">
    <property type="entry name" value="OmpA-like"/>
    <property type="match status" value="1"/>
</dbReference>
<keyword evidence="6 7" id="KW-0472">Membrane</keyword>
<evidence type="ECO:0000256" key="5">
    <source>
        <dbReference type="ARBA" id="ARBA00022989"/>
    </source>
</evidence>
<evidence type="ECO:0000256" key="4">
    <source>
        <dbReference type="ARBA" id="ARBA00022692"/>
    </source>
</evidence>
<dbReference type="InterPro" id="IPR036737">
    <property type="entry name" value="OmpA-like_sf"/>
</dbReference>
<organism evidence="10 11">
    <name type="scientific">Methylopila henanensis</name>
    <dbReference type="NCBI Taxonomy" id="873516"/>
    <lineage>
        <taxon>Bacteria</taxon>
        <taxon>Pseudomonadati</taxon>
        <taxon>Pseudomonadota</taxon>
        <taxon>Alphaproteobacteria</taxon>
        <taxon>Hyphomicrobiales</taxon>
        <taxon>Methylopilaceae</taxon>
        <taxon>Methylopila</taxon>
    </lineage>
</organism>
<evidence type="ECO:0000256" key="1">
    <source>
        <dbReference type="ARBA" id="ARBA00004162"/>
    </source>
</evidence>
<dbReference type="PROSITE" id="PS51123">
    <property type="entry name" value="OMPA_2"/>
    <property type="match status" value="1"/>
</dbReference>
<dbReference type="InterPro" id="IPR006665">
    <property type="entry name" value="OmpA-like"/>
</dbReference>
<evidence type="ECO:0000256" key="6">
    <source>
        <dbReference type="ARBA" id="ARBA00023136"/>
    </source>
</evidence>
<evidence type="ECO:0000256" key="3">
    <source>
        <dbReference type="ARBA" id="ARBA00022475"/>
    </source>
</evidence>
<keyword evidence="10" id="KW-0966">Cell projection</keyword>
<evidence type="ECO:0000256" key="7">
    <source>
        <dbReference type="PROSITE-ProRule" id="PRU00473"/>
    </source>
</evidence>
<comment type="caution">
    <text evidence="10">The sequence shown here is derived from an EMBL/GenBank/DDBJ whole genome shotgun (WGS) entry which is preliminary data.</text>
</comment>
<dbReference type="Proteomes" id="UP001597308">
    <property type="component" value="Unassembled WGS sequence"/>
</dbReference>
<evidence type="ECO:0000259" key="9">
    <source>
        <dbReference type="PROSITE" id="PS51123"/>
    </source>
</evidence>
<evidence type="ECO:0000256" key="8">
    <source>
        <dbReference type="SAM" id="Phobius"/>
    </source>
</evidence>
<dbReference type="Pfam" id="PF00691">
    <property type="entry name" value="OmpA"/>
    <property type="match status" value="1"/>
</dbReference>
<keyword evidence="5 8" id="KW-1133">Transmembrane helix</keyword>
<dbReference type="InterPro" id="IPR025713">
    <property type="entry name" value="MotB-like_N_dom"/>
</dbReference>
<keyword evidence="10" id="KW-0969">Cilium</keyword>
<evidence type="ECO:0000313" key="11">
    <source>
        <dbReference type="Proteomes" id="UP001597308"/>
    </source>
</evidence>
<evidence type="ECO:0000256" key="2">
    <source>
        <dbReference type="ARBA" id="ARBA00008914"/>
    </source>
</evidence>
<dbReference type="PANTHER" id="PTHR30329:SF21">
    <property type="entry name" value="LIPOPROTEIN YIAD-RELATED"/>
    <property type="match status" value="1"/>
</dbReference>
<proteinExistence type="inferred from homology"/>
<accession>A0ABW4K9R3</accession>
<protein>
    <submittedName>
        <fullName evidence="10">Flagellar motor protein MotB</fullName>
    </submittedName>
</protein>
<evidence type="ECO:0000313" key="10">
    <source>
        <dbReference type="EMBL" id="MFD1703722.1"/>
    </source>
</evidence>
<dbReference type="RefSeq" id="WP_378799815.1">
    <property type="nucleotide sequence ID" value="NZ_JBHUER010000008.1"/>
</dbReference>
<comment type="similarity">
    <text evidence="2">Belongs to the MotB family.</text>
</comment>
<keyword evidence="4 8" id="KW-0812">Transmembrane</keyword>
<comment type="subcellular location">
    <subcellularLocation>
        <location evidence="1">Cell membrane</location>
        <topology evidence="1">Single-pass membrane protein</topology>
    </subcellularLocation>
</comment>
<dbReference type="Gene3D" id="3.30.1330.60">
    <property type="entry name" value="OmpA-like domain"/>
    <property type="match status" value="1"/>
</dbReference>
<keyword evidence="11" id="KW-1185">Reference proteome</keyword>
<dbReference type="PANTHER" id="PTHR30329">
    <property type="entry name" value="STATOR ELEMENT OF FLAGELLAR MOTOR COMPLEX"/>
    <property type="match status" value="1"/>
</dbReference>
<sequence length="270" mass="28128">MAKKKHADHGGGHGWFVTFADLMGLLMAFFVVLVAFSTQDKKKMQIVAGSMREAFGSQRDIMAAGIVDIGGTPARTELLNNSARTPGEAANLAGPLSKNRADTEAAARGFAQAAASLRQALRSMPEIAEVSNQIMIESSSEGVAISIVDQDGRSMFAPGSAAPSRRIAEAVMAMGPTFRALAYPISIAGHTASGMAEGQNTDPWKLSADRANAVRELIAASGVPDARFTGVEGKAASEPMFADAPQIAANRRVTISLTASPGSLPMNLTP</sequence>
<dbReference type="Pfam" id="PF13677">
    <property type="entry name" value="MotB_plug"/>
    <property type="match status" value="1"/>
</dbReference>